<dbReference type="InterPro" id="IPR023801">
    <property type="entry name" value="His_deacetylse_dom"/>
</dbReference>
<dbReference type="GO" id="GO:0040029">
    <property type="term" value="P:epigenetic regulation of gene expression"/>
    <property type="evidence" value="ECO:0007669"/>
    <property type="project" value="TreeGrafter"/>
</dbReference>
<dbReference type="Gene3D" id="3.40.800.20">
    <property type="entry name" value="Histone deacetylase domain"/>
    <property type="match status" value="1"/>
</dbReference>
<keyword evidence="3" id="KW-1185">Reference proteome</keyword>
<dbReference type="InterPro" id="IPR037138">
    <property type="entry name" value="His_deacetylse_dom_sf"/>
</dbReference>
<dbReference type="Pfam" id="PF00850">
    <property type="entry name" value="Hist_deacetyl"/>
    <property type="match status" value="1"/>
</dbReference>
<dbReference type="PANTHER" id="PTHR10625:SF1">
    <property type="entry name" value="HISTONE DEACETYLASE DOMAIN-CONTAINING PROTEIN"/>
    <property type="match status" value="1"/>
</dbReference>
<comment type="catalytic activity">
    <reaction evidence="1">
        <text>N(6)-acetyl-L-lysyl-[histone] + H2O = L-lysyl-[histone] + acetate</text>
        <dbReference type="Rhea" id="RHEA:58196"/>
        <dbReference type="Rhea" id="RHEA-COMP:9845"/>
        <dbReference type="Rhea" id="RHEA-COMP:11338"/>
        <dbReference type="ChEBI" id="CHEBI:15377"/>
        <dbReference type="ChEBI" id="CHEBI:29969"/>
        <dbReference type="ChEBI" id="CHEBI:30089"/>
        <dbReference type="ChEBI" id="CHEBI:61930"/>
        <dbReference type="EC" id="3.5.1.98"/>
    </reaction>
</comment>
<dbReference type="PRINTS" id="PR01270">
    <property type="entry name" value="HDASUPER"/>
</dbReference>
<reference evidence="4" key="1">
    <citation type="submission" date="2017-02" db="UniProtKB">
        <authorList>
            <consortium name="WormBaseParasite"/>
        </authorList>
    </citation>
    <scope>IDENTIFICATION</scope>
</reference>
<evidence type="ECO:0000259" key="2">
    <source>
        <dbReference type="Pfam" id="PF00850"/>
    </source>
</evidence>
<name>A0A0N5AS48_9BILA</name>
<dbReference type="GO" id="GO:0141221">
    <property type="term" value="F:histone deacetylase activity, hydrolytic mechanism"/>
    <property type="evidence" value="ECO:0007669"/>
    <property type="project" value="UniProtKB-EC"/>
</dbReference>
<evidence type="ECO:0000256" key="1">
    <source>
        <dbReference type="ARBA" id="ARBA00048287"/>
    </source>
</evidence>
<evidence type="ECO:0000313" key="3">
    <source>
        <dbReference type="Proteomes" id="UP000046393"/>
    </source>
</evidence>
<dbReference type="PANTHER" id="PTHR10625">
    <property type="entry name" value="HISTONE DEACETYLASE HDAC1-RELATED"/>
    <property type="match status" value="1"/>
</dbReference>
<accession>A0A0N5AS48</accession>
<dbReference type="InterPro" id="IPR000286">
    <property type="entry name" value="HDACs"/>
</dbReference>
<evidence type="ECO:0000313" key="4">
    <source>
        <dbReference type="WBParaSite" id="SMUV_0000759801-mRNA-1"/>
    </source>
</evidence>
<protein>
    <submittedName>
        <fullName evidence="4">Hist_deacetyl domain-containing protein</fullName>
    </submittedName>
</protein>
<sequence>MYKQFAYIYDDILQQHESPYDPKHETQERPERAVLIHKRLQDEGLLKGAKKIELRRAEDWEICLAHPQDLIDELTGLKTVDELEQYCKEHELLWLCPKSVEIARLTVGGVIDLIKANVANEIGNGFAITRPPGHHSWGRSPQGFCVFNNVAIGAKYAVEKLGLNKILIIDVDYHCGNGNYHSFKNDNRFLYVNFHAYHHGAFWPYKEEYDYDSQYKNIISIPLNASLNSEGDYIGALQHLVIPIAEEFQPDLVLVSLGFDSAYYDDLLENGQGIKAPGYGHIMKLLHNHWPNKVLAILEGGYFWFSYTEAAAMATRGLRGLPLPKIVYPKRINACMAETIWNCLCHHSKYWKAAAKHLNELQNMQMRNGLSKYFLPTTKTFLGAEFRKIWMEVQKLKIARTRDWVPGMSPESQQIAKKKILEYIKEYDYNNPTKELSEDEFLEQLLWNSDRAGEAYLRSIPPTLWFYNGFKACLDSEDGKYIIIDMYAYRRAIKNQAAAN</sequence>
<dbReference type="InterPro" id="IPR023696">
    <property type="entry name" value="Ureohydrolase_dom_sf"/>
</dbReference>
<dbReference type="GO" id="GO:0000118">
    <property type="term" value="C:histone deacetylase complex"/>
    <property type="evidence" value="ECO:0007669"/>
    <property type="project" value="TreeGrafter"/>
</dbReference>
<dbReference type="STRING" id="451379.A0A0N5AS48"/>
<dbReference type="WBParaSite" id="SMUV_0000759801-mRNA-1">
    <property type="protein sequence ID" value="SMUV_0000759801-mRNA-1"/>
    <property type="gene ID" value="SMUV_0000759801"/>
</dbReference>
<feature type="domain" description="Histone deacetylase" evidence="2">
    <location>
        <begin position="27"/>
        <end position="317"/>
    </location>
</feature>
<dbReference type="AlphaFoldDB" id="A0A0N5AS48"/>
<organism evidence="3 4">
    <name type="scientific">Syphacia muris</name>
    <dbReference type="NCBI Taxonomy" id="451379"/>
    <lineage>
        <taxon>Eukaryota</taxon>
        <taxon>Metazoa</taxon>
        <taxon>Ecdysozoa</taxon>
        <taxon>Nematoda</taxon>
        <taxon>Chromadorea</taxon>
        <taxon>Rhabditida</taxon>
        <taxon>Spirurina</taxon>
        <taxon>Oxyuridomorpha</taxon>
        <taxon>Oxyuroidea</taxon>
        <taxon>Oxyuridae</taxon>
        <taxon>Syphacia</taxon>
    </lineage>
</organism>
<dbReference type="Proteomes" id="UP000046393">
    <property type="component" value="Unplaced"/>
</dbReference>
<proteinExistence type="predicted"/>
<dbReference type="SUPFAM" id="SSF52768">
    <property type="entry name" value="Arginase/deacetylase"/>
    <property type="match status" value="1"/>
</dbReference>